<protein>
    <submittedName>
        <fullName evidence="1">Uncharacterized protein</fullName>
    </submittedName>
</protein>
<proteinExistence type="predicted"/>
<comment type="caution">
    <text evidence="1">The sequence shown here is derived from an EMBL/GenBank/DDBJ whole genome shotgun (WGS) entry which is preliminary data.</text>
</comment>
<evidence type="ECO:0000313" key="2">
    <source>
        <dbReference type="Proteomes" id="UP000266723"/>
    </source>
</evidence>
<keyword evidence="2" id="KW-1185">Reference proteome</keyword>
<gene>
    <name evidence="1" type="ORF">DY000_02046393</name>
</gene>
<organism evidence="1 2">
    <name type="scientific">Brassica cretica</name>
    <name type="common">Mustard</name>
    <dbReference type="NCBI Taxonomy" id="69181"/>
    <lineage>
        <taxon>Eukaryota</taxon>
        <taxon>Viridiplantae</taxon>
        <taxon>Streptophyta</taxon>
        <taxon>Embryophyta</taxon>
        <taxon>Tracheophyta</taxon>
        <taxon>Spermatophyta</taxon>
        <taxon>Magnoliopsida</taxon>
        <taxon>eudicotyledons</taxon>
        <taxon>Gunneridae</taxon>
        <taxon>Pentapetalae</taxon>
        <taxon>rosids</taxon>
        <taxon>malvids</taxon>
        <taxon>Brassicales</taxon>
        <taxon>Brassicaceae</taxon>
        <taxon>Brassiceae</taxon>
        <taxon>Brassica</taxon>
    </lineage>
</organism>
<accession>A0ABQ7EXS3</accession>
<sequence length="157" mass="17845">MARNREMGSLRSSGDNIEGYTRMHGLMSYRRFGRARSLRSDRALDRYVATELRLELGRYVATEQTLELGRYVATERNGPRPLRSSFYVAVIRRVAADEFSVVCKSCGISEDSRILAKGQILGSRIKVFDTMPRDVRDQCAGFRARPRLTPGFRGCDD</sequence>
<evidence type="ECO:0000313" key="1">
    <source>
        <dbReference type="EMBL" id="KAF3607900.1"/>
    </source>
</evidence>
<name>A0ABQ7EXS3_BRACR</name>
<dbReference type="Proteomes" id="UP000266723">
    <property type="component" value="Unassembled WGS sequence"/>
</dbReference>
<reference evidence="1 2" key="1">
    <citation type="journal article" date="2020" name="BMC Genomics">
        <title>Intraspecific diversification of the crop wild relative Brassica cretica Lam. using demographic model selection.</title>
        <authorList>
            <person name="Kioukis A."/>
            <person name="Michalopoulou V.A."/>
            <person name="Briers L."/>
            <person name="Pirintsos S."/>
            <person name="Studholme D.J."/>
            <person name="Pavlidis P."/>
            <person name="Sarris P.F."/>
        </authorList>
    </citation>
    <scope>NUCLEOTIDE SEQUENCE [LARGE SCALE GENOMIC DNA]</scope>
    <source>
        <strain evidence="2">cv. PFS-1207/04</strain>
    </source>
</reference>
<dbReference type="EMBL" id="QGKV02000297">
    <property type="protein sequence ID" value="KAF3607900.1"/>
    <property type="molecule type" value="Genomic_DNA"/>
</dbReference>